<dbReference type="PRINTS" id="PR00722">
    <property type="entry name" value="CHYMOTRYPSIN"/>
</dbReference>
<evidence type="ECO:0000256" key="1">
    <source>
        <dbReference type="ARBA" id="ARBA00023157"/>
    </source>
</evidence>
<evidence type="ECO:0000256" key="2">
    <source>
        <dbReference type="ARBA" id="ARBA00024195"/>
    </source>
</evidence>
<comment type="similarity">
    <text evidence="2">Belongs to the peptidase S1 family. CLIP subfamily.</text>
</comment>
<dbReference type="SUPFAM" id="SSF50494">
    <property type="entry name" value="Trypsin-like serine proteases"/>
    <property type="match status" value="1"/>
</dbReference>
<dbReference type="GO" id="GO:0004252">
    <property type="term" value="F:serine-type endopeptidase activity"/>
    <property type="evidence" value="ECO:0007669"/>
    <property type="project" value="InterPro"/>
</dbReference>
<dbReference type="Pfam" id="PF00089">
    <property type="entry name" value="Trypsin"/>
    <property type="match status" value="1"/>
</dbReference>
<sequence length="660" mass="67509">MKKFVLIKLLCLSAINLVTCQVATNFTDGTNVPNVCLCATSGQCALAGGGGENDGSGVINPRILNTGGVNTNVGTNVSMCQPVKTGVKLTASDQSSCGDGLEMCCPDVGYTCGVSYPPISGAPQAADGQAPYNAYPHAVAIYSADNKYLGGGALIDEWNVLTAAHIIVNASRPLTIKIGYWDLSSSQEPLDRLTLTSSSVLVHPNFMPKNLKNNIAIIKLPSAVPLGKSPTIGSICLPSAPISGIRCMLSGWGSQSPSTSSNILRHVDLPILSSSSCQSMLRTTKLNKTFVLDSESFICAGGEKGKDACSGDGGSPLSCYIVDRYYLVGVVSWGIGCGQPGVPGVYTNIFSYIPWIQKATAQLQSGNTATSSTPPSLPPKPTIPASSTTTKGSPSSTSTVDGKVTKSDPTVTSTEKTVPTSTPSKPTITSIASTLSTVLSTISSSLGTTVGSTASTTKASSSAVANTTTQATTSSRPVTVSTTTTTTSGKPSTTSSNVNTGSATNATTSSANTSTKPASLNTTTTTASSATRSGPSSPVRRSSTTTTNRPASTSSANAGSTTSQSNNPTTTKAAETTTTIPSNVSKPANGTTVKSGPTSTKPSEPSTTVRQQSSSQNPNGRSRTRTTTMVKRAGSTTTITVKGTQRRRSTSTTKNPNFNN</sequence>
<organism evidence="6 7">
    <name type="scientific">Chironomus riparius</name>
    <dbReference type="NCBI Taxonomy" id="315576"/>
    <lineage>
        <taxon>Eukaryota</taxon>
        <taxon>Metazoa</taxon>
        <taxon>Ecdysozoa</taxon>
        <taxon>Arthropoda</taxon>
        <taxon>Hexapoda</taxon>
        <taxon>Insecta</taxon>
        <taxon>Pterygota</taxon>
        <taxon>Neoptera</taxon>
        <taxon>Endopterygota</taxon>
        <taxon>Diptera</taxon>
        <taxon>Nematocera</taxon>
        <taxon>Chironomoidea</taxon>
        <taxon>Chironomidae</taxon>
        <taxon>Chironominae</taxon>
        <taxon>Chironomus</taxon>
    </lineage>
</organism>
<feature type="region of interest" description="Disordered" evidence="3">
    <location>
        <begin position="366"/>
        <end position="428"/>
    </location>
</feature>
<dbReference type="AlphaFoldDB" id="A0A9N9S6B8"/>
<name>A0A9N9S6B8_9DIPT</name>
<accession>A0A9N9S6B8</accession>
<feature type="chain" id="PRO_5040225278" description="Peptidase S1 domain-containing protein" evidence="4">
    <location>
        <begin position="21"/>
        <end position="660"/>
    </location>
</feature>
<protein>
    <recommendedName>
        <fullName evidence="5">Peptidase S1 domain-containing protein</fullName>
    </recommendedName>
</protein>
<feature type="signal peptide" evidence="4">
    <location>
        <begin position="1"/>
        <end position="20"/>
    </location>
</feature>
<dbReference type="SMART" id="SM00020">
    <property type="entry name" value="Tryp_SPc"/>
    <property type="match status" value="1"/>
</dbReference>
<dbReference type="InterPro" id="IPR043504">
    <property type="entry name" value="Peptidase_S1_PA_chymotrypsin"/>
</dbReference>
<proteinExistence type="inferred from homology"/>
<dbReference type="OrthoDB" id="6656697at2759"/>
<dbReference type="InterPro" id="IPR009003">
    <property type="entry name" value="Peptidase_S1_PA"/>
</dbReference>
<dbReference type="PROSITE" id="PS50240">
    <property type="entry name" value="TRYPSIN_DOM"/>
    <property type="match status" value="1"/>
</dbReference>
<feature type="compositionally biased region" description="Polar residues" evidence="3">
    <location>
        <begin position="580"/>
        <end position="594"/>
    </location>
</feature>
<dbReference type="InterPro" id="IPR001314">
    <property type="entry name" value="Peptidase_S1A"/>
</dbReference>
<keyword evidence="4" id="KW-0732">Signal</keyword>
<feature type="region of interest" description="Disordered" evidence="3">
    <location>
        <begin position="446"/>
        <end position="660"/>
    </location>
</feature>
<keyword evidence="7" id="KW-1185">Reference proteome</keyword>
<feature type="compositionally biased region" description="Low complexity" evidence="3">
    <location>
        <begin position="409"/>
        <end position="428"/>
    </location>
</feature>
<evidence type="ECO:0000259" key="5">
    <source>
        <dbReference type="PROSITE" id="PS50240"/>
    </source>
</evidence>
<feature type="compositionally biased region" description="Low complexity" evidence="3">
    <location>
        <begin position="595"/>
        <end position="608"/>
    </location>
</feature>
<dbReference type="InterPro" id="IPR001254">
    <property type="entry name" value="Trypsin_dom"/>
</dbReference>
<dbReference type="Gene3D" id="2.40.10.10">
    <property type="entry name" value="Trypsin-like serine proteases"/>
    <property type="match status" value="1"/>
</dbReference>
<feature type="compositionally biased region" description="Polar residues" evidence="3">
    <location>
        <begin position="650"/>
        <end position="660"/>
    </location>
</feature>
<dbReference type="CDD" id="cd00190">
    <property type="entry name" value="Tryp_SPc"/>
    <property type="match status" value="1"/>
</dbReference>
<reference evidence="6" key="2">
    <citation type="submission" date="2022-10" db="EMBL/GenBank/DDBJ databases">
        <authorList>
            <consortium name="ENA_rothamsted_submissions"/>
            <consortium name="culmorum"/>
            <person name="King R."/>
        </authorList>
    </citation>
    <scope>NUCLEOTIDE SEQUENCE</scope>
</reference>
<evidence type="ECO:0000256" key="4">
    <source>
        <dbReference type="SAM" id="SignalP"/>
    </source>
</evidence>
<dbReference type="GO" id="GO:0006508">
    <property type="term" value="P:proteolysis"/>
    <property type="evidence" value="ECO:0007669"/>
    <property type="project" value="InterPro"/>
</dbReference>
<feature type="domain" description="Peptidase S1" evidence="5">
    <location>
        <begin position="119"/>
        <end position="361"/>
    </location>
</feature>
<dbReference type="Proteomes" id="UP001153620">
    <property type="component" value="Chromosome 4"/>
</dbReference>
<reference evidence="6" key="1">
    <citation type="submission" date="2022-01" db="EMBL/GenBank/DDBJ databases">
        <authorList>
            <person name="King R."/>
        </authorList>
    </citation>
    <scope>NUCLEOTIDE SEQUENCE</scope>
</reference>
<keyword evidence="1" id="KW-1015">Disulfide bond</keyword>
<feature type="compositionally biased region" description="Low complexity" evidence="3">
    <location>
        <begin position="446"/>
        <end position="579"/>
    </location>
</feature>
<gene>
    <name evidence="6" type="ORF">CHIRRI_LOCUS12988</name>
</gene>
<evidence type="ECO:0000256" key="3">
    <source>
        <dbReference type="SAM" id="MobiDB-lite"/>
    </source>
</evidence>
<feature type="compositionally biased region" description="Low complexity" evidence="3">
    <location>
        <begin position="383"/>
        <end position="399"/>
    </location>
</feature>
<evidence type="ECO:0000313" key="6">
    <source>
        <dbReference type="EMBL" id="CAG9810171.1"/>
    </source>
</evidence>
<feature type="compositionally biased region" description="Polar residues" evidence="3">
    <location>
        <begin position="609"/>
        <end position="643"/>
    </location>
</feature>
<dbReference type="PANTHER" id="PTHR24258">
    <property type="entry name" value="SERINE PROTEASE-RELATED"/>
    <property type="match status" value="1"/>
</dbReference>
<evidence type="ECO:0000313" key="7">
    <source>
        <dbReference type="Proteomes" id="UP001153620"/>
    </source>
</evidence>
<dbReference type="EMBL" id="OU895880">
    <property type="protein sequence ID" value="CAG9810171.1"/>
    <property type="molecule type" value="Genomic_DNA"/>
</dbReference>
<dbReference type="FunFam" id="2.40.10.10:FF:000002">
    <property type="entry name" value="Transmembrane protease serine"/>
    <property type="match status" value="1"/>
</dbReference>